<reference evidence="3" key="1">
    <citation type="submission" date="2016-10" db="EMBL/GenBank/DDBJ databases">
        <authorList>
            <person name="de Groot N.N."/>
        </authorList>
    </citation>
    <scope>NUCLEOTIDE SEQUENCE</scope>
</reference>
<dbReference type="InterPro" id="IPR023614">
    <property type="entry name" value="Porin_dom_sf"/>
</dbReference>
<evidence type="ECO:0000256" key="2">
    <source>
        <dbReference type="ARBA" id="ARBA00022729"/>
    </source>
</evidence>
<evidence type="ECO:0000256" key="1">
    <source>
        <dbReference type="ARBA" id="ARBA00022448"/>
    </source>
</evidence>
<dbReference type="EMBL" id="FPHC01000060">
    <property type="protein sequence ID" value="SFV60326.1"/>
    <property type="molecule type" value="Genomic_DNA"/>
</dbReference>
<dbReference type="GO" id="GO:0016020">
    <property type="term" value="C:membrane"/>
    <property type="evidence" value="ECO:0007669"/>
    <property type="project" value="InterPro"/>
</dbReference>
<dbReference type="Pfam" id="PF03573">
    <property type="entry name" value="OprD"/>
    <property type="match status" value="2"/>
</dbReference>
<dbReference type="Gene3D" id="2.40.160.10">
    <property type="entry name" value="Porin"/>
    <property type="match status" value="1"/>
</dbReference>
<evidence type="ECO:0008006" key="4">
    <source>
        <dbReference type="Google" id="ProtNLM"/>
    </source>
</evidence>
<name>A0A1W1C3H4_9ZZZZ</name>
<dbReference type="PANTHER" id="PTHR34596:SF2">
    <property type="entry name" value="CHITOPORIN"/>
    <property type="match status" value="1"/>
</dbReference>
<organism evidence="3">
    <name type="scientific">hydrothermal vent metagenome</name>
    <dbReference type="NCBI Taxonomy" id="652676"/>
    <lineage>
        <taxon>unclassified sequences</taxon>
        <taxon>metagenomes</taxon>
        <taxon>ecological metagenomes</taxon>
    </lineage>
</organism>
<sequence>MRVVELSLAVVMMTGMAVAGSVETPSESEVVEVERPSPVEIFGQSRTFYIDRTYDGSIVNNRNSLNTGGYIGLKSNDYNGFTAAVAAYGVYGFNIHSDDAKSLGSASYDPSLYGGEFDNYAFIGQLYINYKMNNTNIKIGRQRLDTPMAGADDARMLPNLFEAALLSNTDIENTTLILAHVYRETVGTFGNVYGTAGGLSLQSGYGLGYKLATSGEFVNMGTVALGDADADGNPVDNETAGVTALAAIYADGGFKLQAWDYIAWDILNALYLQADYTLPMGDGMKIKLSAQYINETDIGDTLAGKVDSNYVAAKITGIMGNFSAYVAYSTTGSNDDTVTNGGILTPWGGMPAFTQGMVTRHQFFAGTDTFKVAATYNFAEYGLKASVYYASFDVGAENTYINGKSWTTTEPGFDLQYKVASVDGLNLRFRGNFPDEFGSKEGEAFNWSEYRFIVNYNF</sequence>
<dbReference type="GO" id="GO:0015288">
    <property type="term" value="F:porin activity"/>
    <property type="evidence" value="ECO:0007669"/>
    <property type="project" value="TreeGrafter"/>
</dbReference>
<evidence type="ECO:0000313" key="3">
    <source>
        <dbReference type="EMBL" id="SFV60326.1"/>
    </source>
</evidence>
<gene>
    <name evidence="3" type="ORF">MNB_SV-6-1713</name>
</gene>
<dbReference type="InterPro" id="IPR005318">
    <property type="entry name" value="OM_porin_bac"/>
</dbReference>
<keyword evidence="2" id="KW-0732">Signal</keyword>
<dbReference type="AlphaFoldDB" id="A0A1W1C3H4"/>
<accession>A0A1W1C3H4</accession>
<protein>
    <recommendedName>
        <fullName evidence="4">Outer membrane porin, OprD family</fullName>
    </recommendedName>
</protein>
<keyword evidence="1" id="KW-0813">Transport</keyword>
<dbReference type="PANTHER" id="PTHR34596">
    <property type="entry name" value="CHITOPORIN"/>
    <property type="match status" value="1"/>
</dbReference>
<proteinExistence type="predicted"/>